<dbReference type="EMBL" id="JAPWDS010000002">
    <property type="protein sequence ID" value="KAJ5512127.1"/>
    <property type="molecule type" value="Genomic_DNA"/>
</dbReference>
<reference evidence="3" key="1">
    <citation type="submission" date="2022-12" db="EMBL/GenBank/DDBJ databases">
        <authorList>
            <person name="Petersen C."/>
        </authorList>
    </citation>
    <scope>NUCLEOTIDE SEQUENCE</scope>
    <source>
        <strain evidence="3">IBT 29495</strain>
    </source>
</reference>
<dbReference type="InterPro" id="IPR011009">
    <property type="entry name" value="Kinase-like_dom_sf"/>
</dbReference>
<name>A0A9W9XXQ5_9EURO</name>
<dbReference type="GO" id="GO:0005524">
    <property type="term" value="F:ATP binding"/>
    <property type="evidence" value="ECO:0007669"/>
    <property type="project" value="InterPro"/>
</dbReference>
<comment type="caution">
    <text evidence="3">The sequence shown here is derived from an EMBL/GenBank/DDBJ whole genome shotgun (WGS) entry which is preliminary data.</text>
</comment>
<dbReference type="GO" id="GO:0007165">
    <property type="term" value="P:signal transduction"/>
    <property type="evidence" value="ECO:0007669"/>
    <property type="project" value="TreeGrafter"/>
</dbReference>
<accession>A0A9W9XXQ5</accession>
<dbReference type="SUPFAM" id="SSF56112">
    <property type="entry name" value="Protein kinase-like (PK-like)"/>
    <property type="match status" value="1"/>
</dbReference>
<dbReference type="Pfam" id="PF00069">
    <property type="entry name" value="Pkinase"/>
    <property type="match status" value="1"/>
</dbReference>
<dbReference type="Proteomes" id="UP001149954">
    <property type="component" value="Unassembled WGS sequence"/>
</dbReference>
<evidence type="ECO:0000259" key="2">
    <source>
        <dbReference type="PROSITE" id="PS50011"/>
    </source>
</evidence>
<feature type="compositionally biased region" description="Polar residues" evidence="1">
    <location>
        <begin position="263"/>
        <end position="272"/>
    </location>
</feature>
<dbReference type="InterPro" id="IPR052751">
    <property type="entry name" value="Plant_MAPKKK"/>
</dbReference>
<dbReference type="OrthoDB" id="10252171at2759"/>
<dbReference type="PANTHER" id="PTHR48011">
    <property type="entry name" value="CCR4-NOT TRANSCRIPTIONAL COMPLEX SUBUNIT CAF120-RELATED"/>
    <property type="match status" value="1"/>
</dbReference>
<reference evidence="3" key="2">
    <citation type="journal article" date="2023" name="IMA Fungus">
        <title>Comparative genomic study of the Penicillium genus elucidates a diverse pangenome and 15 lateral gene transfer events.</title>
        <authorList>
            <person name="Petersen C."/>
            <person name="Sorensen T."/>
            <person name="Nielsen M.R."/>
            <person name="Sondergaard T.E."/>
            <person name="Sorensen J.L."/>
            <person name="Fitzpatrick D.A."/>
            <person name="Frisvad J.C."/>
            <person name="Nielsen K.L."/>
        </authorList>
    </citation>
    <scope>NUCLEOTIDE SEQUENCE</scope>
    <source>
        <strain evidence="3">IBT 29495</strain>
    </source>
</reference>
<dbReference type="Gene3D" id="1.10.510.10">
    <property type="entry name" value="Transferase(Phosphotransferase) domain 1"/>
    <property type="match status" value="2"/>
</dbReference>
<organism evidence="3 4">
    <name type="scientific">Penicillium fimorum</name>
    <dbReference type="NCBI Taxonomy" id="1882269"/>
    <lineage>
        <taxon>Eukaryota</taxon>
        <taxon>Fungi</taxon>
        <taxon>Dikarya</taxon>
        <taxon>Ascomycota</taxon>
        <taxon>Pezizomycotina</taxon>
        <taxon>Eurotiomycetes</taxon>
        <taxon>Eurotiomycetidae</taxon>
        <taxon>Eurotiales</taxon>
        <taxon>Aspergillaceae</taxon>
        <taxon>Penicillium</taxon>
    </lineage>
</organism>
<feature type="domain" description="Protein kinase" evidence="2">
    <location>
        <begin position="1"/>
        <end position="260"/>
    </location>
</feature>
<evidence type="ECO:0000313" key="3">
    <source>
        <dbReference type="EMBL" id="KAJ5512127.1"/>
    </source>
</evidence>
<dbReference type="InterPro" id="IPR000719">
    <property type="entry name" value="Prot_kinase_dom"/>
</dbReference>
<feature type="region of interest" description="Disordered" evidence="1">
    <location>
        <begin position="263"/>
        <end position="290"/>
    </location>
</feature>
<dbReference type="PROSITE" id="PS50011">
    <property type="entry name" value="PROTEIN_KINASE_DOM"/>
    <property type="match status" value="1"/>
</dbReference>
<gene>
    <name evidence="3" type="ORF">N7463_001679</name>
</gene>
<dbReference type="AlphaFoldDB" id="A0A9W9XXQ5"/>
<keyword evidence="4" id="KW-1185">Reference proteome</keyword>
<sequence length="325" mass="36429">MASIPDLVRDSKLETYYLPDCTVETVHSYHEPEQKSRRRLVTKVEHWKRQKRVGKGAYGNVWLEECTQGARSGRKVRAVKQIDINGGLGAIDYNRELEAIAKFSQPRYERCFIKSLGWYDSPEYLLIAMEYLENILIQSHKPDEWLIKISDFGISKRIEEATGVSTALRGTLGCIVPELYDFTKCDTPFASDIWALGQIVCGLLTKAMAFAHVESLFSYDRMMATMAISHAWIHSKLSPSPYTRDPSTVTSLTERFASWFTPPSSLARQSTKPPSPAPETPSNNTGSHGVDIRLGRTVVPVYNVTLSQVAFHPGGHSVFVPDGTQ</sequence>
<evidence type="ECO:0000256" key="1">
    <source>
        <dbReference type="SAM" id="MobiDB-lite"/>
    </source>
</evidence>
<dbReference type="PANTHER" id="PTHR48011:SF55">
    <property type="entry name" value="PROTEIN KINASE DOMAIN-CONTAINING PROTEIN"/>
    <property type="match status" value="1"/>
</dbReference>
<proteinExistence type="predicted"/>
<protein>
    <submittedName>
        <fullName evidence="3">Tetratricopeptide-like helical</fullName>
    </submittedName>
</protein>
<dbReference type="SMART" id="SM00220">
    <property type="entry name" value="S_TKc"/>
    <property type="match status" value="1"/>
</dbReference>
<dbReference type="GO" id="GO:0004672">
    <property type="term" value="F:protein kinase activity"/>
    <property type="evidence" value="ECO:0007669"/>
    <property type="project" value="InterPro"/>
</dbReference>
<evidence type="ECO:0000313" key="4">
    <source>
        <dbReference type="Proteomes" id="UP001149954"/>
    </source>
</evidence>